<dbReference type="Proteomes" id="UP000188268">
    <property type="component" value="Unassembled WGS sequence"/>
</dbReference>
<feature type="non-terminal residue" evidence="2">
    <location>
        <position position="1"/>
    </location>
</feature>
<feature type="region of interest" description="Disordered" evidence="1">
    <location>
        <begin position="1"/>
        <end position="30"/>
    </location>
</feature>
<accession>A0A1R3GTE6</accession>
<sequence>IAPTVATESPSPSLSDSDQAFRCEDTNVTQ</sequence>
<comment type="caution">
    <text evidence="2">The sequence shown here is derived from an EMBL/GenBank/DDBJ whole genome shotgun (WGS) entry which is preliminary data.</text>
</comment>
<keyword evidence="3" id="KW-1185">Reference proteome</keyword>
<feature type="compositionally biased region" description="Polar residues" evidence="1">
    <location>
        <begin position="1"/>
        <end position="18"/>
    </location>
</feature>
<dbReference type="EMBL" id="AWWV01013491">
    <property type="protein sequence ID" value="OMO61363.1"/>
    <property type="molecule type" value="Genomic_DNA"/>
</dbReference>
<gene>
    <name evidence="2" type="ORF">CCACVL1_23579</name>
</gene>
<name>A0A1R3GTE6_COCAP</name>
<organism evidence="2 3">
    <name type="scientific">Corchorus capsularis</name>
    <name type="common">Jute</name>
    <dbReference type="NCBI Taxonomy" id="210143"/>
    <lineage>
        <taxon>Eukaryota</taxon>
        <taxon>Viridiplantae</taxon>
        <taxon>Streptophyta</taxon>
        <taxon>Embryophyta</taxon>
        <taxon>Tracheophyta</taxon>
        <taxon>Spermatophyta</taxon>
        <taxon>Magnoliopsida</taxon>
        <taxon>eudicotyledons</taxon>
        <taxon>Gunneridae</taxon>
        <taxon>Pentapetalae</taxon>
        <taxon>rosids</taxon>
        <taxon>malvids</taxon>
        <taxon>Malvales</taxon>
        <taxon>Malvaceae</taxon>
        <taxon>Grewioideae</taxon>
        <taxon>Apeibeae</taxon>
        <taxon>Corchorus</taxon>
    </lineage>
</organism>
<dbReference type="Gramene" id="OMO61363">
    <property type="protein sequence ID" value="OMO61363"/>
    <property type="gene ID" value="CCACVL1_23579"/>
</dbReference>
<reference evidence="2 3" key="1">
    <citation type="submission" date="2013-09" db="EMBL/GenBank/DDBJ databases">
        <title>Corchorus capsularis genome sequencing.</title>
        <authorList>
            <person name="Alam M."/>
            <person name="Haque M.S."/>
            <person name="Islam M.S."/>
            <person name="Emdad E.M."/>
            <person name="Islam M.M."/>
            <person name="Ahmed B."/>
            <person name="Halim A."/>
            <person name="Hossen Q.M.M."/>
            <person name="Hossain M.Z."/>
            <person name="Ahmed R."/>
            <person name="Khan M.M."/>
            <person name="Islam R."/>
            <person name="Rashid M.M."/>
            <person name="Khan S.A."/>
            <person name="Rahman M.S."/>
            <person name="Alam M."/>
        </authorList>
    </citation>
    <scope>NUCLEOTIDE SEQUENCE [LARGE SCALE GENOMIC DNA]</scope>
    <source>
        <strain evidence="3">cv. CVL-1</strain>
        <tissue evidence="2">Whole seedling</tissue>
    </source>
</reference>
<evidence type="ECO:0000313" key="3">
    <source>
        <dbReference type="Proteomes" id="UP000188268"/>
    </source>
</evidence>
<protein>
    <submittedName>
        <fullName evidence="2">Uncharacterized protein</fullName>
    </submittedName>
</protein>
<proteinExistence type="predicted"/>
<feature type="compositionally biased region" description="Basic and acidic residues" evidence="1">
    <location>
        <begin position="19"/>
        <end position="30"/>
    </location>
</feature>
<evidence type="ECO:0000256" key="1">
    <source>
        <dbReference type="SAM" id="MobiDB-lite"/>
    </source>
</evidence>
<evidence type="ECO:0000313" key="2">
    <source>
        <dbReference type="EMBL" id="OMO61363.1"/>
    </source>
</evidence>
<dbReference type="AlphaFoldDB" id="A0A1R3GTE6"/>